<evidence type="ECO:0000256" key="1">
    <source>
        <dbReference type="ARBA" id="ARBA00004651"/>
    </source>
</evidence>
<dbReference type="Pfam" id="PF06271">
    <property type="entry name" value="RDD"/>
    <property type="match status" value="1"/>
</dbReference>
<evidence type="ECO:0000256" key="5">
    <source>
        <dbReference type="ARBA" id="ARBA00023136"/>
    </source>
</evidence>
<keyword evidence="5 6" id="KW-0472">Membrane</keyword>
<evidence type="ECO:0000256" key="6">
    <source>
        <dbReference type="SAM" id="Phobius"/>
    </source>
</evidence>
<evidence type="ECO:0000256" key="2">
    <source>
        <dbReference type="ARBA" id="ARBA00022475"/>
    </source>
</evidence>
<gene>
    <name evidence="8" type="ORF">H4683_001468</name>
</gene>
<protein>
    <submittedName>
        <fullName evidence="8">RDD family membrane protein YckC</fullName>
    </submittedName>
</protein>
<dbReference type="InterPro" id="IPR010432">
    <property type="entry name" value="RDD"/>
</dbReference>
<evidence type="ECO:0000313" key="8">
    <source>
        <dbReference type="EMBL" id="MBE1554392.1"/>
    </source>
</evidence>
<evidence type="ECO:0000256" key="3">
    <source>
        <dbReference type="ARBA" id="ARBA00022692"/>
    </source>
</evidence>
<dbReference type="Proteomes" id="UP000658225">
    <property type="component" value="Unassembled WGS sequence"/>
</dbReference>
<keyword evidence="9" id="KW-1185">Reference proteome</keyword>
<dbReference type="EMBL" id="JADBEL010000006">
    <property type="protein sequence ID" value="MBE1554392.1"/>
    <property type="molecule type" value="Genomic_DNA"/>
</dbReference>
<sequence>MSEHIEQQQSLSEKPLVSERNQDYETVQIEHFRAKNAGFWTRLWAYMIDLLVVGAISGILIKPIFRVVDIEISNPYFLLFSPYKVTLLILFLLYFTLMTRFFQQTVGKMVMGIKVVPKNGGKLTWSTVIFREVIGRFISKMLVIPYLLIIFMPKKEAMHDLFADTVVEHEHAYEKEVQVRYLKPTDGQQLQEGTVI</sequence>
<evidence type="ECO:0000256" key="4">
    <source>
        <dbReference type="ARBA" id="ARBA00022989"/>
    </source>
</evidence>
<dbReference type="PANTHER" id="PTHR36115:SF9">
    <property type="entry name" value="LMO1584 PROTEIN"/>
    <property type="match status" value="1"/>
</dbReference>
<name>A0A927MJP5_9BACL</name>
<dbReference type="RefSeq" id="WP_192598187.1">
    <property type="nucleotide sequence ID" value="NZ_JADBEL010000006.1"/>
</dbReference>
<keyword evidence="3 6" id="KW-0812">Transmembrane</keyword>
<keyword evidence="2" id="KW-1003">Cell membrane</keyword>
<evidence type="ECO:0000259" key="7">
    <source>
        <dbReference type="Pfam" id="PF06271"/>
    </source>
</evidence>
<dbReference type="InterPro" id="IPR051791">
    <property type="entry name" value="Pra-immunoreactive"/>
</dbReference>
<comment type="caution">
    <text evidence="8">The sequence shown here is derived from an EMBL/GenBank/DDBJ whole genome shotgun (WGS) entry which is preliminary data.</text>
</comment>
<feature type="transmembrane region" description="Helical" evidence="6">
    <location>
        <begin position="77"/>
        <end position="97"/>
    </location>
</feature>
<accession>A0A927MJP5</accession>
<keyword evidence="4 6" id="KW-1133">Transmembrane helix</keyword>
<feature type="domain" description="RDD" evidence="7">
    <location>
        <begin position="37"/>
        <end position="163"/>
    </location>
</feature>
<evidence type="ECO:0000313" key="9">
    <source>
        <dbReference type="Proteomes" id="UP000658225"/>
    </source>
</evidence>
<dbReference type="AlphaFoldDB" id="A0A927MJP5"/>
<feature type="transmembrane region" description="Helical" evidence="6">
    <location>
        <begin position="43"/>
        <end position="65"/>
    </location>
</feature>
<dbReference type="PANTHER" id="PTHR36115">
    <property type="entry name" value="PROLINE-RICH ANTIGEN HOMOLOG-RELATED"/>
    <property type="match status" value="1"/>
</dbReference>
<feature type="transmembrane region" description="Helical" evidence="6">
    <location>
        <begin position="133"/>
        <end position="152"/>
    </location>
</feature>
<dbReference type="GO" id="GO:0005886">
    <property type="term" value="C:plasma membrane"/>
    <property type="evidence" value="ECO:0007669"/>
    <property type="project" value="UniProtKB-SubCell"/>
</dbReference>
<reference evidence="8" key="1">
    <citation type="submission" date="2020-10" db="EMBL/GenBank/DDBJ databases">
        <title>Genomic Encyclopedia of Type Strains, Phase IV (KMG-IV): sequencing the most valuable type-strain genomes for metagenomic binning, comparative biology and taxonomic classification.</title>
        <authorList>
            <person name="Goeker M."/>
        </authorList>
    </citation>
    <scope>NUCLEOTIDE SEQUENCE</scope>
    <source>
        <strain evidence="8">DSM 13886</strain>
    </source>
</reference>
<proteinExistence type="predicted"/>
<organism evidence="8 9">
    <name type="scientific">Sporosarcina limicola</name>
    <dbReference type="NCBI Taxonomy" id="34101"/>
    <lineage>
        <taxon>Bacteria</taxon>
        <taxon>Bacillati</taxon>
        <taxon>Bacillota</taxon>
        <taxon>Bacilli</taxon>
        <taxon>Bacillales</taxon>
        <taxon>Caryophanaceae</taxon>
        <taxon>Sporosarcina</taxon>
    </lineage>
</organism>
<comment type="subcellular location">
    <subcellularLocation>
        <location evidence="1">Cell membrane</location>
        <topology evidence="1">Multi-pass membrane protein</topology>
    </subcellularLocation>
</comment>